<protein>
    <recommendedName>
        <fullName evidence="3">Xanthine dehydrogenase accessory factor</fullName>
    </recommendedName>
</protein>
<keyword evidence="2" id="KW-1185">Reference proteome</keyword>
<dbReference type="RefSeq" id="WP_110780142.1">
    <property type="nucleotide sequence ID" value="NZ_QJTI01000004.1"/>
</dbReference>
<organism evidence="1 2">
    <name type="scientific">Rhodopseudomonas faecalis</name>
    <dbReference type="NCBI Taxonomy" id="99655"/>
    <lineage>
        <taxon>Bacteria</taxon>
        <taxon>Pseudomonadati</taxon>
        <taxon>Pseudomonadota</taxon>
        <taxon>Alphaproteobacteria</taxon>
        <taxon>Hyphomicrobiales</taxon>
        <taxon>Nitrobacteraceae</taxon>
        <taxon>Rhodopseudomonas</taxon>
    </lineage>
</organism>
<sequence length="267" mass="28846">MQRSGHAARRRTAVILGTNETASAIAVVLHRAAYNVVMSQDDDYPVLRRKMSFYDALFNESAKLEQIRAERADNGVQIANALRHSDLVQVTWLGLPDLMPAGPIDLLIDARLQPWRVRPDLRRLARFSVGLGAGFVAAANCDAAVEVPDLGMLDAHCCAAAARGGRWHCALQIGEPIRCGMVVGYLDDNALRAPCAGVLRGVVRDGQAVAAGTTLLEVDPRGRHAQWSGIDDGNRAVARALMRTLETPLIRDVAAPVHAVPEPRFPA</sequence>
<dbReference type="EMBL" id="QJTI01000004">
    <property type="protein sequence ID" value="PYF04209.1"/>
    <property type="molecule type" value="Genomic_DNA"/>
</dbReference>
<name>A0A318TX59_9BRAD</name>
<gene>
    <name evidence="1" type="ORF">BJ122_104189</name>
</gene>
<dbReference type="OrthoDB" id="9815497at2"/>
<dbReference type="Proteomes" id="UP000248148">
    <property type="component" value="Unassembled WGS sequence"/>
</dbReference>
<reference evidence="1 2" key="1">
    <citation type="submission" date="2018-06" db="EMBL/GenBank/DDBJ databases">
        <title>Genomic Encyclopedia of Archaeal and Bacterial Type Strains, Phase II (KMG-II): from individual species to whole genera.</title>
        <authorList>
            <person name="Goeker M."/>
        </authorList>
    </citation>
    <scope>NUCLEOTIDE SEQUENCE [LARGE SCALE GENOMIC DNA]</scope>
    <source>
        <strain evidence="1 2">JCM 11668</strain>
    </source>
</reference>
<proteinExistence type="predicted"/>
<evidence type="ECO:0008006" key="3">
    <source>
        <dbReference type="Google" id="ProtNLM"/>
    </source>
</evidence>
<accession>A0A318TX59</accession>
<evidence type="ECO:0000313" key="1">
    <source>
        <dbReference type="EMBL" id="PYF04209.1"/>
    </source>
</evidence>
<dbReference type="AlphaFoldDB" id="A0A318TX59"/>
<evidence type="ECO:0000313" key="2">
    <source>
        <dbReference type="Proteomes" id="UP000248148"/>
    </source>
</evidence>
<comment type="caution">
    <text evidence="1">The sequence shown here is derived from an EMBL/GenBank/DDBJ whole genome shotgun (WGS) entry which is preliminary data.</text>
</comment>